<evidence type="ECO:0000313" key="3">
    <source>
        <dbReference type="Proteomes" id="UP000308760"/>
    </source>
</evidence>
<dbReference type="Gene3D" id="3.40.50.720">
    <property type="entry name" value="NAD(P)-binding Rossmann-like Domain"/>
    <property type="match status" value="1"/>
</dbReference>
<dbReference type="PANTHER" id="PTHR15020">
    <property type="entry name" value="FLAVIN REDUCTASE-RELATED"/>
    <property type="match status" value="1"/>
</dbReference>
<proteinExistence type="predicted"/>
<dbReference type="SUPFAM" id="SSF51735">
    <property type="entry name" value="NAD(P)-binding Rossmann-fold domains"/>
    <property type="match status" value="1"/>
</dbReference>
<dbReference type="EMBL" id="STGY01000083">
    <property type="protein sequence ID" value="THV33615.1"/>
    <property type="molecule type" value="Genomic_DNA"/>
</dbReference>
<accession>A0A4S8PUP4</accession>
<evidence type="ECO:0000259" key="1">
    <source>
        <dbReference type="Pfam" id="PF13460"/>
    </source>
</evidence>
<protein>
    <submittedName>
        <fullName evidence="2">SDR family oxidoreductase</fullName>
    </submittedName>
</protein>
<organism evidence="2 3">
    <name type="scientific">Glycomyces buryatensis</name>
    <dbReference type="NCBI Taxonomy" id="2570927"/>
    <lineage>
        <taxon>Bacteria</taxon>
        <taxon>Bacillati</taxon>
        <taxon>Actinomycetota</taxon>
        <taxon>Actinomycetes</taxon>
        <taxon>Glycomycetales</taxon>
        <taxon>Glycomycetaceae</taxon>
        <taxon>Glycomyces</taxon>
    </lineage>
</organism>
<dbReference type="CDD" id="cd05243">
    <property type="entry name" value="SDR_a5"/>
    <property type="match status" value="1"/>
</dbReference>
<dbReference type="RefSeq" id="WP_136537496.1">
    <property type="nucleotide sequence ID" value="NZ_STGY01000083.1"/>
</dbReference>
<comment type="caution">
    <text evidence="2">The sequence shown here is derived from an EMBL/GenBank/DDBJ whole genome shotgun (WGS) entry which is preliminary data.</text>
</comment>
<dbReference type="Proteomes" id="UP000308760">
    <property type="component" value="Unassembled WGS sequence"/>
</dbReference>
<reference evidence="3" key="1">
    <citation type="submission" date="2019-04" db="EMBL/GenBank/DDBJ databases">
        <title>Nocardioides xinjiangensis sp. nov.</title>
        <authorList>
            <person name="Liu S."/>
        </authorList>
    </citation>
    <scope>NUCLEOTIDE SEQUENCE [LARGE SCALE GENOMIC DNA]</scope>
    <source>
        <strain evidence="3">18</strain>
    </source>
</reference>
<dbReference type="InterPro" id="IPR036291">
    <property type="entry name" value="NAD(P)-bd_dom_sf"/>
</dbReference>
<dbReference type="AlphaFoldDB" id="A0A4S8PUP4"/>
<feature type="domain" description="NAD(P)-binding" evidence="1">
    <location>
        <begin position="7"/>
        <end position="196"/>
    </location>
</feature>
<dbReference type="Pfam" id="PF13460">
    <property type="entry name" value="NAD_binding_10"/>
    <property type="match status" value="1"/>
</dbReference>
<sequence length="225" mass="23558">MHIVIAGGHGQIALHLTENLAAQGHSVTGLIRNPDQAEDITGIGGRPIVLDLEQADTEHVSGLLDMEEVDAVVFAAGAGPGSGAARKDTVDRAASVLLADAAERSGVRRFLQISSIGADSEPDPERDEVWAAYIAAKFQAEEDLRARDLDWVIVRPGSLTNDDPTGAVTLTEDGTVRGSVARADVAAVLAQILQTPDLTCKTLTLIGGDSSIQDAVDAFVENETD</sequence>
<evidence type="ECO:0000313" key="2">
    <source>
        <dbReference type="EMBL" id="THV33615.1"/>
    </source>
</evidence>
<dbReference type="OrthoDB" id="4248066at2"/>
<reference evidence="2 3" key="2">
    <citation type="submission" date="2019-05" db="EMBL/GenBank/DDBJ databases">
        <title>Glycomyces buryatensis sp. nov.</title>
        <authorList>
            <person name="Nikitina E."/>
        </authorList>
    </citation>
    <scope>NUCLEOTIDE SEQUENCE [LARGE SCALE GENOMIC DNA]</scope>
    <source>
        <strain evidence="2 3">18</strain>
    </source>
</reference>
<name>A0A4S8PUP4_9ACTN</name>
<keyword evidence="3" id="KW-1185">Reference proteome</keyword>
<dbReference type="PANTHER" id="PTHR15020:SF50">
    <property type="entry name" value="UPF0659 PROTEIN YMR090W"/>
    <property type="match status" value="1"/>
</dbReference>
<dbReference type="InterPro" id="IPR016040">
    <property type="entry name" value="NAD(P)-bd_dom"/>
</dbReference>
<gene>
    <name evidence="2" type="ORF">FAB82_26130</name>
</gene>